<feature type="region of interest" description="Disordered" evidence="3">
    <location>
        <begin position="898"/>
        <end position="932"/>
    </location>
</feature>
<feature type="region of interest" description="Disordered" evidence="3">
    <location>
        <begin position="813"/>
        <end position="835"/>
    </location>
</feature>
<evidence type="ECO:0000313" key="6">
    <source>
        <dbReference type="EMBL" id="OON17967.1"/>
    </source>
</evidence>
<evidence type="ECO:0000256" key="4">
    <source>
        <dbReference type="SAM" id="Phobius"/>
    </source>
</evidence>
<feature type="compositionally biased region" description="Basic and acidic residues" evidence="3">
    <location>
        <begin position="826"/>
        <end position="835"/>
    </location>
</feature>
<dbReference type="InterPro" id="IPR029052">
    <property type="entry name" value="Metallo-depent_PP-like"/>
</dbReference>
<dbReference type="GO" id="GO:0005615">
    <property type="term" value="C:extracellular space"/>
    <property type="evidence" value="ECO:0007669"/>
    <property type="project" value="TreeGrafter"/>
</dbReference>
<feature type="compositionally biased region" description="Polar residues" evidence="3">
    <location>
        <begin position="753"/>
        <end position="763"/>
    </location>
</feature>
<evidence type="ECO:0000313" key="7">
    <source>
        <dbReference type="Proteomes" id="UP000243686"/>
    </source>
</evidence>
<accession>A0A1S8WU57</accession>
<dbReference type="InterPro" id="IPR045473">
    <property type="entry name" value="ASM_C"/>
</dbReference>
<feature type="domain" description="Sphingomyelin phosphodiesterase C-terminal" evidence="5">
    <location>
        <begin position="373"/>
        <end position="517"/>
    </location>
</feature>
<dbReference type="SUPFAM" id="SSF56300">
    <property type="entry name" value="Metallo-dependent phosphatases"/>
    <property type="match status" value="1"/>
</dbReference>
<dbReference type="PANTHER" id="PTHR10340">
    <property type="entry name" value="SPHINGOMYELIN PHOSPHODIESTERASE"/>
    <property type="match status" value="1"/>
</dbReference>
<sequence>MLLPVVKHTRALLLIGRSFSLVSTSLSHFLLLLSHNLGFFWQLTDLHLDLRYNLTQDCQGRYGDPKCDSPLDLVQSAISVTKTLPMFESDDRQLPDFVIWSGIYCDSSLGPPSIALLRNKKRRINLLKSSVKVVDATHQLFGCYPLVTAGSKQHELPTNILFSHLNFSDNGPHAHQFTRDQLYQTIQVVSDRMQQVFRTDKVYVLPVLGNHDVTPANHMSPDPLDADRLAWCHNLSSNPLLWGPWIHLANRSSFINPDRSIQRDLPSPLPPPANFSRGCFFSHLLHLPTSDLLLVSVNGLIWYRENPLLVHASPDPLQQFDWLNATFAWARSSKCKVSDVRVLPSVSVRTDDFKRSLLSNAVFTPVFTSFLGHPVLSLFTAPSVSPLRLSGLGSFNPRIRLYRYRRSDTTLLGYRQYFLNISQSSPQWQVEYDTSDAYLLSDLSPIALNRLLNEFEHDDTQDGVWSRYWNHELGGRPHEPSTLIPDGLCPRAQSVCRCEHLCPMRHVDLTAMQSCLDSCTQIRPIVLVSTNNSVLDQASSNNTGETHVNAHSSLPIIIGVIIAFLVILVGVVLIVNREICRHRGRHARRLAGSGGTIGGIVFTTVNGAYPISLNGEVGGGGSPTDFDHCNSFGGSSTELRTAFHPPHAIGDDHSLSTIHTVDGTAYTLPVKTSKSSMKANFFGNCEYVTVSNFVNEPTNVHSSVASGIYTKSQKARRPNGILSPPMVISPTNRHSHPPHFFHPDTTPYFPPFSHSSQFSGSRPTTREGDSSSCQLAPPSRLVCPTEDYYADDEEGPEAIHDTAAAVVDECESFSDDEEDDVEPFDDGNKPFRLDRTCVPSGKRRLSRDWKFTKRQSMQSYGDPFSPRKHLRVSRGSEPNIQHSHSAVLNGLTELANSVPHSHSVTPYATQSPPHNLTNGQSEVPGRTQQPILGNSVLPSAVELKITGGQHAHEVAQSLTREQAGYEYLTRPFPPNLTAGSEIVSCCTNKQTKNSKLNNIYTHSILTCVATDGGRL</sequence>
<dbReference type="PANTHER" id="PTHR10340:SF57">
    <property type="entry name" value="METALLOPHOS DOMAIN-CONTAINING PROTEIN"/>
    <property type="match status" value="1"/>
</dbReference>
<dbReference type="EMBL" id="KV894668">
    <property type="protein sequence ID" value="OON17967.1"/>
    <property type="molecule type" value="Genomic_DNA"/>
</dbReference>
<name>A0A1S8WU57_OPIVI</name>
<keyword evidence="4" id="KW-0472">Membrane</keyword>
<feature type="region of interest" description="Disordered" evidence="3">
    <location>
        <begin position="752"/>
        <end position="777"/>
    </location>
</feature>
<protein>
    <recommendedName>
        <fullName evidence="5">Sphingomyelin phosphodiesterase C-terminal domain-containing protein</fullName>
    </recommendedName>
</protein>
<gene>
    <name evidence="6" type="ORF">X801_06186</name>
</gene>
<keyword evidence="7" id="KW-1185">Reference proteome</keyword>
<evidence type="ECO:0000256" key="2">
    <source>
        <dbReference type="ARBA" id="ARBA00023180"/>
    </source>
</evidence>
<evidence type="ECO:0000259" key="5">
    <source>
        <dbReference type="Pfam" id="PF19272"/>
    </source>
</evidence>
<keyword evidence="4" id="KW-0812">Transmembrane</keyword>
<feature type="compositionally biased region" description="Acidic residues" evidence="3">
    <location>
        <begin position="813"/>
        <end position="825"/>
    </location>
</feature>
<evidence type="ECO:0000256" key="1">
    <source>
        <dbReference type="ARBA" id="ARBA00022801"/>
    </source>
</evidence>
<feature type="transmembrane region" description="Helical" evidence="4">
    <location>
        <begin position="554"/>
        <end position="575"/>
    </location>
</feature>
<keyword evidence="2" id="KW-0325">Glycoprotein</keyword>
<dbReference type="Pfam" id="PF19272">
    <property type="entry name" value="ASMase_C"/>
    <property type="match status" value="1"/>
</dbReference>
<keyword evidence="4" id="KW-1133">Transmembrane helix</keyword>
<dbReference type="GO" id="GO:0008081">
    <property type="term" value="F:phosphoric diester hydrolase activity"/>
    <property type="evidence" value="ECO:0007669"/>
    <property type="project" value="TreeGrafter"/>
</dbReference>
<proteinExistence type="predicted"/>
<feature type="region of interest" description="Disordered" evidence="3">
    <location>
        <begin position="856"/>
        <end position="879"/>
    </location>
</feature>
<dbReference type="AlphaFoldDB" id="A0A1S8WU57"/>
<keyword evidence="1" id="KW-0378">Hydrolase</keyword>
<evidence type="ECO:0000256" key="3">
    <source>
        <dbReference type="SAM" id="MobiDB-lite"/>
    </source>
</evidence>
<dbReference type="Proteomes" id="UP000243686">
    <property type="component" value="Unassembled WGS sequence"/>
</dbReference>
<organism evidence="6 7">
    <name type="scientific">Opisthorchis viverrini</name>
    <name type="common">Southeast Asian liver fluke</name>
    <dbReference type="NCBI Taxonomy" id="6198"/>
    <lineage>
        <taxon>Eukaryota</taxon>
        <taxon>Metazoa</taxon>
        <taxon>Spiralia</taxon>
        <taxon>Lophotrochozoa</taxon>
        <taxon>Platyhelminthes</taxon>
        <taxon>Trematoda</taxon>
        <taxon>Digenea</taxon>
        <taxon>Opisthorchiida</taxon>
        <taxon>Opisthorchiata</taxon>
        <taxon>Opisthorchiidae</taxon>
        <taxon>Opisthorchis</taxon>
    </lineage>
</organism>
<reference evidence="6 7" key="1">
    <citation type="submission" date="2015-03" db="EMBL/GenBank/DDBJ databases">
        <title>Draft genome of the nematode, Opisthorchis viverrini.</title>
        <authorList>
            <person name="Mitreva M."/>
        </authorList>
    </citation>
    <scope>NUCLEOTIDE SEQUENCE [LARGE SCALE GENOMIC DNA]</scope>
    <source>
        <strain evidence="6">Khon Kaen</strain>
    </source>
</reference>